<proteinExistence type="predicted"/>
<evidence type="ECO:0000313" key="1">
    <source>
        <dbReference type="EMBL" id="QUF08155.1"/>
    </source>
</evidence>
<gene>
    <name evidence="1" type="ORF">KCV87_24790</name>
</gene>
<sequence length="126" mass="14145">MGEEVVALNETVNSGKVSLDPVVGEELRKMLLEQIDQVDSWLERAGRLARPAPLGTNPVSERMKSKFEERAEGDPYSFASVMTSYREVLQQTHDSVQSAIRNFQAIDEEHRDELRRLSGAANLNSN</sequence>
<dbReference type="Proteomes" id="UP000677152">
    <property type="component" value="Chromosome"/>
</dbReference>
<protein>
    <submittedName>
        <fullName evidence="1">Uncharacterized protein</fullName>
    </submittedName>
</protein>
<dbReference type="EMBL" id="CP073249">
    <property type="protein sequence ID" value="QUF08155.1"/>
    <property type="molecule type" value="Genomic_DNA"/>
</dbReference>
<reference evidence="1" key="1">
    <citation type="submission" date="2021-04" db="EMBL/GenBank/DDBJ databases">
        <title>Genomic sequence of Actinosynnema pretiosum subsp. pretiosum ATCC 31280 (C-14919).</title>
        <authorList>
            <person name="Bai L."/>
            <person name="Wang X."/>
            <person name="Xiao Y."/>
        </authorList>
    </citation>
    <scope>NUCLEOTIDE SEQUENCE</scope>
    <source>
        <strain evidence="1">ATCC 31280</strain>
    </source>
</reference>
<dbReference type="AlphaFoldDB" id="A0AA45LEW3"/>
<organism evidence="1 2">
    <name type="scientific">Actinosynnema pretiosum subsp. pretiosum</name>
    <dbReference type="NCBI Taxonomy" id="103721"/>
    <lineage>
        <taxon>Bacteria</taxon>
        <taxon>Bacillati</taxon>
        <taxon>Actinomycetota</taxon>
        <taxon>Actinomycetes</taxon>
        <taxon>Pseudonocardiales</taxon>
        <taxon>Pseudonocardiaceae</taxon>
        <taxon>Actinosynnema</taxon>
    </lineage>
</organism>
<accession>A0AA45LEW3</accession>
<evidence type="ECO:0000313" key="2">
    <source>
        <dbReference type="Proteomes" id="UP000677152"/>
    </source>
</evidence>
<name>A0AA45LEW3_9PSEU</name>